<keyword evidence="3" id="KW-1185">Reference proteome</keyword>
<gene>
    <name evidence="2" type="ORF">Acr_22g0007460</name>
</gene>
<evidence type="ECO:0000313" key="3">
    <source>
        <dbReference type="Proteomes" id="UP000585474"/>
    </source>
</evidence>
<evidence type="ECO:0000256" key="1">
    <source>
        <dbReference type="SAM" id="MobiDB-lite"/>
    </source>
</evidence>
<reference evidence="2 3" key="1">
    <citation type="submission" date="2019-07" db="EMBL/GenBank/DDBJ databases">
        <title>De Novo Assembly of kiwifruit Actinidia rufa.</title>
        <authorList>
            <person name="Sugita-Konishi S."/>
            <person name="Sato K."/>
            <person name="Mori E."/>
            <person name="Abe Y."/>
            <person name="Kisaki G."/>
            <person name="Hamano K."/>
            <person name="Suezawa K."/>
            <person name="Otani M."/>
            <person name="Fukuda T."/>
            <person name="Manabe T."/>
            <person name="Gomi K."/>
            <person name="Tabuchi M."/>
            <person name="Akimitsu K."/>
            <person name="Kataoka I."/>
        </authorList>
    </citation>
    <scope>NUCLEOTIDE SEQUENCE [LARGE SCALE GENOMIC DNA]</scope>
    <source>
        <strain evidence="3">cv. Fuchu</strain>
    </source>
</reference>
<organism evidence="2 3">
    <name type="scientific">Actinidia rufa</name>
    <dbReference type="NCBI Taxonomy" id="165716"/>
    <lineage>
        <taxon>Eukaryota</taxon>
        <taxon>Viridiplantae</taxon>
        <taxon>Streptophyta</taxon>
        <taxon>Embryophyta</taxon>
        <taxon>Tracheophyta</taxon>
        <taxon>Spermatophyta</taxon>
        <taxon>Magnoliopsida</taxon>
        <taxon>eudicotyledons</taxon>
        <taxon>Gunneridae</taxon>
        <taxon>Pentapetalae</taxon>
        <taxon>asterids</taxon>
        <taxon>Ericales</taxon>
        <taxon>Actinidiaceae</taxon>
        <taxon>Actinidia</taxon>
    </lineage>
</organism>
<dbReference type="EMBL" id="BJWL01000022">
    <property type="protein sequence ID" value="GFZ11348.1"/>
    <property type="molecule type" value="Genomic_DNA"/>
</dbReference>
<proteinExistence type="predicted"/>
<evidence type="ECO:0000313" key="2">
    <source>
        <dbReference type="EMBL" id="GFZ11348.1"/>
    </source>
</evidence>
<accession>A0A7J0GKT2</accession>
<name>A0A7J0GKT2_9ERIC</name>
<comment type="caution">
    <text evidence="2">The sequence shown here is derived from an EMBL/GenBank/DDBJ whole genome shotgun (WGS) entry which is preliminary data.</text>
</comment>
<sequence length="95" mass="10377">MMLPSIPSERSALVSVPQSERRSQPTHCDSGPSVGSDDKDKLHCDYCSDLVTLGKPAGVSMVDLLLKDEVVVQDLRVVVVAVLVLYILQWSNLLL</sequence>
<dbReference type="OrthoDB" id="1746033at2759"/>
<protein>
    <submittedName>
        <fullName evidence="2">Uncharacterized protein</fullName>
    </submittedName>
</protein>
<dbReference type="Proteomes" id="UP000585474">
    <property type="component" value="Unassembled WGS sequence"/>
</dbReference>
<feature type="region of interest" description="Disordered" evidence="1">
    <location>
        <begin position="1"/>
        <end position="40"/>
    </location>
</feature>
<dbReference type="AlphaFoldDB" id="A0A7J0GKT2"/>